<dbReference type="RefSeq" id="WP_146596258.1">
    <property type="nucleotide sequence ID" value="NZ_SJPT01000007.1"/>
</dbReference>
<feature type="transmembrane region" description="Helical" evidence="1">
    <location>
        <begin position="93"/>
        <end position="111"/>
    </location>
</feature>
<evidence type="ECO:0008006" key="4">
    <source>
        <dbReference type="Google" id="ProtNLM"/>
    </source>
</evidence>
<evidence type="ECO:0000313" key="2">
    <source>
        <dbReference type="EMBL" id="TWU21159.1"/>
    </source>
</evidence>
<name>A0A5C6CEC6_9BACT</name>
<evidence type="ECO:0000256" key="1">
    <source>
        <dbReference type="SAM" id="Phobius"/>
    </source>
</evidence>
<gene>
    <name evidence="2" type="ORF">Pla52o_41930</name>
</gene>
<feature type="transmembrane region" description="Helical" evidence="1">
    <location>
        <begin position="12"/>
        <end position="32"/>
    </location>
</feature>
<organism evidence="2 3">
    <name type="scientific">Novipirellula galeiformis</name>
    <dbReference type="NCBI Taxonomy" id="2528004"/>
    <lineage>
        <taxon>Bacteria</taxon>
        <taxon>Pseudomonadati</taxon>
        <taxon>Planctomycetota</taxon>
        <taxon>Planctomycetia</taxon>
        <taxon>Pirellulales</taxon>
        <taxon>Pirellulaceae</taxon>
        <taxon>Novipirellula</taxon>
    </lineage>
</organism>
<feature type="transmembrane region" description="Helical" evidence="1">
    <location>
        <begin position="53"/>
        <end position="73"/>
    </location>
</feature>
<accession>A0A5C6CEC6</accession>
<evidence type="ECO:0000313" key="3">
    <source>
        <dbReference type="Proteomes" id="UP000316304"/>
    </source>
</evidence>
<keyword evidence="1" id="KW-0812">Transmembrane</keyword>
<feature type="transmembrane region" description="Helical" evidence="1">
    <location>
        <begin position="123"/>
        <end position="141"/>
    </location>
</feature>
<dbReference type="EMBL" id="SJPT01000007">
    <property type="protein sequence ID" value="TWU21159.1"/>
    <property type="molecule type" value="Genomic_DNA"/>
</dbReference>
<keyword evidence="1" id="KW-0472">Membrane</keyword>
<dbReference type="AlphaFoldDB" id="A0A5C6CEC6"/>
<reference evidence="2 3" key="1">
    <citation type="submission" date="2019-02" db="EMBL/GenBank/DDBJ databases">
        <title>Deep-cultivation of Planctomycetes and their phenomic and genomic characterization uncovers novel biology.</title>
        <authorList>
            <person name="Wiegand S."/>
            <person name="Jogler M."/>
            <person name="Boedeker C."/>
            <person name="Pinto D."/>
            <person name="Vollmers J."/>
            <person name="Rivas-Marin E."/>
            <person name="Kohn T."/>
            <person name="Peeters S.H."/>
            <person name="Heuer A."/>
            <person name="Rast P."/>
            <person name="Oberbeckmann S."/>
            <person name="Bunk B."/>
            <person name="Jeske O."/>
            <person name="Meyerdierks A."/>
            <person name="Storesund J.E."/>
            <person name="Kallscheuer N."/>
            <person name="Luecker S."/>
            <person name="Lage O.M."/>
            <person name="Pohl T."/>
            <person name="Merkel B.J."/>
            <person name="Hornburger P."/>
            <person name="Mueller R.-W."/>
            <person name="Bruemmer F."/>
            <person name="Labrenz M."/>
            <person name="Spormann A.M."/>
            <person name="Op Den Camp H."/>
            <person name="Overmann J."/>
            <person name="Amann R."/>
            <person name="Jetten M.S.M."/>
            <person name="Mascher T."/>
            <person name="Medema M.H."/>
            <person name="Devos D.P."/>
            <person name="Kaster A.-K."/>
            <person name="Ovreas L."/>
            <person name="Rohde M."/>
            <person name="Galperin M.Y."/>
            <person name="Jogler C."/>
        </authorList>
    </citation>
    <scope>NUCLEOTIDE SEQUENCE [LARGE SCALE GENOMIC DNA]</scope>
    <source>
        <strain evidence="2 3">Pla52o</strain>
    </source>
</reference>
<proteinExistence type="predicted"/>
<keyword evidence="1" id="KW-1133">Transmembrane helix</keyword>
<sequence length="148" mass="16251">MFFLDVLSRFAHVGTAITMVGGTMFLLFVFLPSSQGLDDHSRGSISTAVVGRWKRFVHAGILLLLLSGMYNYIRAIPGHKGDALYHALVGTKMILALVVFFIASVLVGRSPKFDAMRSQRPKWLKVIVFLACVIVAISAFVKVRGLPV</sequence>
<protein>
    <recommendedName>
        <fullName evidence="4">Copper resistance protein D</fullName>
    </recommendedName>
</protein>
<dbReference type="OrthoDB" id="285027at2"/>
<comment type="caution">
    <text evidence="2">The sequence shown here is derived from an EMBL/GenBank/DDBJ whole genome shotgun (WGS) entry which is preliminary data.</text>
</comment>
<keyword evidence="3" id="KW-1185">Reference proteome</keyword>
<dbReference type="Proteomes" id="UP000316304">
    <property type="component" value="Unassembled WGS sequence"/>
</dbReference>